<dbReference type="InterPro" id="IPR009351">
    <property type="entry name" value="AlkZ-like"/>
</dbReference>
<dbReference type="STRING" id="563176.SAMN04488090_1698"/>
<evidence type="ECO:0000313" key="1">
    <source>
        <dbReference type="EMBL" id="SDL76336.1"/>
    </source>
</evidence>
<accession>A0A1G9MPW5</accession>
<dbReference type="RefSeq" id="WP_093200422.1">
    <property type="nucleotide sequence ID" value="NZ_FNGS01000003.1"/>
</dbReference>
<name>A0A1G9MPW5_9BACT</name>
<dbReference type="Pfam" id="PF06224">
    <property type="entry name" value="AlkZ-like"/>
    <property type="match status" value="1"/>
</dbReference>
<evidence type="ECO:0000313" key="2">
    <source>
        <dbReference type="Proteomes" id="UP000198901"/>
    </source>
</evidence>
<dbReference type="PANTHER" id="PTHR38479">
    <property type="entry name" value="LMO0824 PROTEIN"/>
    <property type="match status" value="1"/>
</dbReference>
<gene>
    <name evidence="1" type="ORF">SAMN04488090_1698</name>
</gene>
<keyword evidence="1" id="KW-0238">DNA-binding</keyword>
<proteinExistence type="predicted"/>
<dbReference type="OrthoDB" id="2210247at2"/>
<dbReference type="PANTHER" id="PTHR38479:SF2">
    <property type="entry name" value="WINGED HELIX DNA-BINDING DOMAIN-CONTAINING PROTEIN"/>
    <property type="match status" value="1"/>
</dbReference>
<protein>
    <submittedName>
        <fullName evidence="1">Winged helix DNA-binding domain-containing protein</fullName>
    </submittedName>
</protein>
<organism evidence="1 2">
    <name type="scientific">Siphonobacter aquaeclarae</name>
    <dbReference type="NCBI Taxonomy" id="563176"/>
    <lineage>
        <taxon>Bacteria</taxon>
        <taxon>Pseudomonadati</taxon>
        <taxon>Bacteroidota</taxon>
        <taxon>Cytophagia</taxon>
        <taxon>Cytophagales</taxon>
        <taxon>Cytophagaceae</taxon>
        <taxon>Siphonobacter</taxon>
    </lineage>
</organism>
<sequence>MTDILARRLDSLHISRTGLTTPAEVVRWLGAVQAQDYSGAKWSVGLRLPGMTDEGVEQALADRSIVRTWSLRGTLHLMAPEDIRWMLALIYPRMKIQLRFNLKRHAFSDDELVRCYHILEKLLRDGVQATRDEVRAALADGGITVNNERVNFILVTAAIEGLICQGIRRKKEFTFTLLDEWVAPAPERTREEALHACALRYFRSHGPATVADFTWWTGLTLTEARLAVELARGELQEDIHNGQPVWFAPQTPEPATNTLFLLPGFDEYLLGYTDRTDALPKILEKEVNGTSNGLFLSTVVFDGKIEGIWRRSFRKDTAIIEIKPFKTFSAAKEKRIEKVAGQFARYAGMKAVEFVR</sequence>
<dbReference type="AlphaFoldDB" id="A0A1G9MPW5"/>
<dbReference type="Proteomes" id="UP000198901">
    <property type="component" value="Unassembled WGS sequence"/>
</dbReference>
<reference evidence="1 2" key="1">
    <citation type="submission" date="2016-10" db="EMBL/GenBank/DDBJ databases">
        <authorList>
            <person name="de Groot N.N."/>
        </authorList>
    </citation>
    <scope>NUCLEOTIDE SEQUENCE [LARGE SCALE GENOMIC DNA]</scope>
    <source>
        <strain evidence="1 2">DSM 21668</strain>
    </source>
</reference>
<dbReference type="EMBL" id="FNGS01000003">
    <property type="protein sequence ID" value="SDL76336.1"/>
    <property type="molecule type" value="Genomic_DNA"/>
</dbReference>
<keyword evidence="2" id="KW-1185">Reference proteome</keyword>
<dbReference type="GO" id="GO:0003677">
    <property type="term" value="F:DNA binding"/>
    <property type="evidence" value="ECO:0007669"/>
    <property type="project" value="UniProtKB-KW"/>
</dbReference>